<keyword evidence="2" id="KW-0472">Membrane</keyword>
<sequence length="242" mass="26889">MSSLGNNKKSAYILIGVIIIALLFAICYYVVYPKMEESNSLKYQIADMKEESATLAEQFDMMQGEQQANKKSMNELKMKVPLTRELGELLNAIEQVELVSETNVLDVTFNNHDAAVKETIQMVEQSDTVSTDADTQDQSDSKDVENSDNNETKIPATPVSPIASSSLPETLKLVTMNLSISAQDKKEIRAFLKEVEKLPRIMRIDSVEYEIPNTEVQGAGTIGGLQATVQITTFYYEGSVEE</sequence>
<evidence type="ECO:0000256" key="2">
    <source>
        <dbReference type="SAM" id="Phobius"/>
    </source>
</evidence>
<proteinExistence type="predicted"/>
<evidence type="ECO:0000256" key="1">
    <source>
        <dbReference type="SAM" id="MobiDB-lite"/>
    </source>
</evidence>
<accession>A0ABS1H210</accession>
<keyword evidence="2" id="KW-0812">Transmembrane</keyword>
<dbReference type="RefSeq" id="WP_200747536.1">
    <property type="nucleotide sequence ID" value="NZ_JAEOAH010000001.1"/>
</dbReference>
<protein>
    <recommendedName>
        <fullName evidence="5">Pilus assembly protein PilO</fullName>
    </recommendedName>
</protein>
<keyword evidence="4" id="KW-1185">Reference proteome</keyword>
<dbReference type="Proteomes" id="UP000618943">
    <property type="component" value="Unassembled WGS sequence"/>
</dbReference>
<feature type="transmembrane region" description="Helical" evidence="2">
    <location>
        <begin position="12"/>
        <end position="32"/>
    </location>
</feature>
<comment type="caution">
    <text evidence="3">The sequence shown here is derived from an EMBL/GenBank/DDBJ whole genome shotgun (WGS) entry which is preliminary data.</text>
</comment>
<reference evidence="3 4" key="1">
    <citation type="submission" date="2020-12" db="EMBL/GenBank/DDBJ databases">
        <title>YIM B01967 draft genome.</title>
        <authorList>
            <person name="Yan X."/>
        </authorList>
    </citation>
    <scope>NUCLEOTIDE SEQUENCE [LARGE SCALE GENOMIC DNA]</scope>
    <source>
        <strain evidence="3 4">YIM B01967</strain>
    </source>
</reference>
<evidence type="ECO:0000313" key="4">
    <source>
        <dbReference type="Proteomes" id="UP000618943"/>
    </source>
</evidence>
<name>A0ABS1H210_9BACL</name>
<feature type="compositionally biased region" description="Low complexity" evidence="1">
    <location>
        <begin position="125"/>
        <end position="138"/>
    </location>
</feature>
<dbReference type="EMBL" id="JAEOAH010000001">
    <property type="protein sequence ID" value="MBK3493440.1"/>
    <property type="molecule type" value="Genomic_DNA"/>
</dbReference>
<organism evidence="3 4">
    <name type="scientific">Viridibacillus soli</name>
    <dbReference type="NCBI Taxonomy" id="2798301"/>
    <lineage>
        <taxon>Bacteria</taxon>
        <taxon>Bacillati</taxon>
        <taxon>Bacillota</taxon>
        <taxon>Bacilli</taxon>
        <taxon>Bacillales</taxon>
        <taxon>Caryophanaceae</taxon>
        <taxon>Viridibacillus</taxon>
    </lineage>
</organism>
<gene>
    <name evidence="3" type="ORF">JFL43_00860</name>
</gene>
<evidence type="ECO:0008006" key="5">
    <source>
        <dbReference type="Google" id="ProtNLM"/>
    </source>
</evidence>
<feature type="region of interest" description="Disordered" evidence="1">
    <location>
        <begin position="125"/>
        <end position="161"/>
    </location>
</feature>
<evidence type="ECO:0000313" key="3">
    <source>
        <dbReference type="EMBL" id="MBK3493440.1"/>
    </source>
</evidence>
<keyword evidence="2" id="KW-1133">Transmembrane helix</keyword>